<dbReference type="EMBL" id="AY305378">
    <property type="protein sequence ID" value="AAP85795.1"/>
    <property type="molecule type" value="Genomic_DNA"/>
</dbReference>
<dbReference type="SUPFAM" id="SSF56349">
    <property type="entry name" value="DNA breaking-rejoining enzymes"/>
    <property type="match status" value="1"/>
</dbReference>
<sequence>MSGLCGMRVDRGEVELSGDQEDHGAHGFEAHITAGLALGGLEQAVERLQEAIGLARLGPCNDTVEMLADHARDLLHWLDLGSHDVRAPLLEHCGNNVDLLALKDFAQLLAIQPGTGSAFGRDVGDQRVEIGTLRGWQPVAILEQRPAQAFEAWIGLLFDTPGLVHGCRSVSHDMELVEGDARVGQMLADALDERRRHVDTDHPDLLRRSVVLAQMCSELANRGSILAFGHKHDLTRVGISDKRQVVVTAPVGRFVNGGSGHAGQIEFGHREVDIALADSVHAMPRLTHRSGYSRKRHLLRKRHHHGFKQQREARELASPVRLDQHHAAVGKLHAWRADFQIAVVLEEVQVPIAFGHRVVNRVPTGDLRVGKAAAGDKVNLDRQRLGLRVEVDFPDEPRIAYAKGCFKQFAMHRSCCSLPETRHDTTHLKFKRGLSISWANGCTEIEIVLTPSFSPRASGKESIMRYTIHDRVVLAHAPEGPLASHIVAFANSIAVQGYSTQSLKYHVRLVAGFSRWLGRNGIDLHNVCPDHSAQYLRYRARHVRPGPGDRAALRHLIDFLDRERLISAQRMPERRLTPIESCTQAYVEYLHEARALSKATIVNYVPFIREFLEDCFGDGRIRLSRLRAGDVVNFVQCQALRLHLKRAKLMTTALRSFLRYACYRGDMTLDLAAAVPVVANWSMQSIPRGIPPEQIQQLLVSINRRTAVGRRDYAIILLLARLGLRSGEVAFLELDDIDWNTGVLSVRGKSGQRNGLPLPADVGKAIAAYLRDGRPQSTSRRVFLRAKAPVIGFRGASGVGSIVRHSLQRAGIDAPTTGAHQFRHGLACQMLSHGASLSEIGELLGHHHPQTTKIYTKVDIKALRTLAVPWPGGVR</sequence>
<proteinExistence type="predicted"/>
<dbReference type="PROSITE" id="PS51898">
    <property type="entry name" value="TYR_RECOMBINASE"/>
    <property type="match status" value="1"/>
</dbReference>
<keyword evidence="7" id="KW-0614">Plasmid</keyword>
<geneLocation type="plasmid" evidence="7 8">
    <name>megaplasmid pHG1</name>
</geneLocation>
<feature type="domain" description="Tyr recombinase" evidence="5">
    <location>
        <begin position="685"/>
        <end position="868"/>
    </location>
</feature>
<evidence type="ECO:0000313" key="7">
    <source>
        <dbReference type="EMBL" id="AAP85795.1"/>
    </source>
</evidence>
<dbReference type="InterPro" id="IPR013762">
    <property type="entry name" value="Integrase-like_cat_sf"/>
</dbReference>
<keyword evidence="8" id="KW-1185">Reference proteome</keyword>
<dbReference type="CDD" id="cd01188">
    <property type="entry name" value="INT_RitA_C_like"/>
    <property type="match status" value="1"/>
</dbReference>
<keyword evidence="3" id="KW-0233">DNA recombination</keyword>
<evidence type="ECO:0000259" key="6">
    <source>
        <dbReference type="PROSITE" id="PS51900"/>
    </source>
</evidence>
<organism evidence="7 8">
    <name type="scientific">Cupriavidus necator (strain ATCC 17699 / DSM 428 / KCTC 22496 / NCIMB 10442 / H16 / Stanier 337)</name>
    <name type="common">Ralstonia eutropha</name>
    <dbReference type="NCBI Taxonomy" id="381666"/>
    <lineage>
        <taxon>Bacteria</taxon>
        <taxon>Pseudomonadati</taxon>
        <taxon>Pseudomonadota</taxon>
        <taxon>Betaproteobacteria</taxon>
        <taxon>Burkholderiales</taxon>
        <taxon>Burkholderiaceae</taxon>
        <taxon>Cupriavidus</taxon>
    </lineage>
</organism>
<dbReference type="InterPro" id="IPR044068">
    <property type="entry name" value="CB"/>
</dbReference>
<dbReference type="PANTHER" id="PTHR30349:SF90">
    <property type="entry name" value="TYROSINE RECOMBINASE XERD"/>
    <property type="match status" value="1"/>
</dbReference>
<reference evidence="7 8" key="1">
    <citation type="journal article" date="2003" name="J. Mol. Biol.">
        <title>Complete nucleotide sequence of pHG1: a Ralstonia eutropha H16 megaplasmid encoding key enzymes of H(2)-based lithoautotrophy and anaerobiosis.</title>
        <authorList>
            <person name="Schwartz E."/>
            <person name="Henne A."/>
            <person name="Cramm R."/>
            <person name="Eitinger T."/>
            <person name="Friedrich B."/>
            <person name="Gottschalk G."/>
        </authorList>
    </citation>
    <scope>NUCLEOTIDE SEQUENCE [LARGE SCALE GENOMIC DNA]</scope>
    <source>
        <strain evidence="8">ATCC 17699 / DSM 428 / KCTC 22496 / NCIMB 10442 / H16 / Stanier 337</strain>
        <plasmid evidence="7 8">megaplasmid pHG1</plasmid>
    </source>
</reference>
<dbReference type="GO" id="GO:0015074">
    <property type="term" value="P:DNA integration"/>
    <property type="evidence" value="ECO:0007669"/>
    <property type="project" value="UniProtKB-KW"/>
</dbReference>
<evidence type="ECO:0000256" key="3">
    <source>
        <dbReference type="ARBA" id="ARBA00023172"/>
    </source>
</evidence>
<dbReference type="PANTHER" id="PTHR30349">
    <property type="entry name" value="PHAGE INTEGRASE-RELATED"/>
    <property type="match status" value="1"/>
</dbReference>
<feature type="domain" description="Core-binding (CB)" evidence="6">
    <location>
        <begin position="577"/>
        <end position="662"/>
    </location>
</feature>
<evidence type="ECO:0000259" key="5">
    <source>
        <dbReference type="PROSITE" id="PS51898"/>
    </source>
</evidence>
<dbReference type="KEGG" id="reh:PHG042"/>
<dbReference type="Gene3D" id="1.10.443.10">
    <property type="entry name" value="Intergrase catalytic core"/>
    <property type="match status" value="1"/>
</dbReference>
<keyword evidence="1" id="KW-0229">DNA integration</keyword>
<dbReference type="PROSITE" id="PS51900">
    <property type="entry name" value="CB"/>
    <property type="match status" value="1"/>
</dbReference>
<dbReference type="HOGENOM" id="CLU_328391_0_0_4"/>
<dbReference type="InterPro" id="IPR002104">
    <property type="entry name" value="Integrase_catalytic"/>
</dbReference>
<dbReference type="Pfam" id="PF02899">
    <property type="entry name" value="Phage_int_SAM_1"/>
    <property type="match status" value="1"/>
</dbReference>
<dbReference type="eggNOG" id="COG4974">
    <property type="taxonomic scope" value="Bacteria"/>
</dbReference>
<dbReference type="InterPro" id="IPR004107">
    <property type="entry name" value="Integrase_SAM-like_N"/>
</dbReference>
<protein>
    <submittedName>
        <fullName evidence="7">Orf2/integrase/recombinase fusion protein</fullName>
    </submittedName>
</protein>
<name>Q7WXS5_CUPNH</name>
<dbReference type="GO" id="GO:0006310">
    <property type="term" value="P:DNA recombination"/>
    <property type="evidence" value="ECO:0007669"/>
    <property type="project" value="UniProtKB-KW"/>
</dbReference>
<dbReference type="AlphaFoldDB" id="Q7WXS5"/>
<keyword evidence="2 4" id="KW-0238">DNA-binding</keyword>
<evidence type="ECO:0000313" key="8">
    <source>
        <dbReference type="Proteomes" id="UP000008210"/>
    </source>
</evidence>
<dbReference type="Proteomes" id="UP000008210">
    <property type="component" value="Plasmid megaplasmid pHG1"/>
</dbReference>
<gene>
    <name evidence="7" type="ordered locus">PHG042</name>
</gene>
<dbReference type="InterPro" id="IPR011010">
    <property type="entry name" value="DNA_brk_join_enz"/>
</dbReference>
<dbReference type="GO" id="GO:0003677">
    <property type="term" value="F:DNA binding"/>
    <property type="evidence" value="ECO:0007669"/>
    <property type="project" value="UniProtKB-UniRule"/>
</dbReference>
<dbReference type="Pfam" id="PF00589">
    <property type="entry name" value="Phage_integrase"/>
    <property type="match status" value="1"/>
</dbReference>
<evidence type="ECO:0000256" key="1">
    <source>
        <dbReference type="ARBA" id="ARBA00022908"/>
    </source>
</evidence>
<evidence type="ECO:0000256" key="2">
    <source>
        <dbReference type="ARBA" id="ARBA00023125"/>
    </source>
</evidence>
<accession>Q7WXS5</accession>
<dbReference type="InterPro" id="IPR050090">
    <property type="entry name" value="Tyrosine_recombinase_XerCD"/>
</dbReference>
<evidence type="ECO:0000256" key="4">
    <source>
        <dbReference type="PROSITE-ProRule" id="PRU01248"/>
    </source>
</evidence>